<feature type="domain" description="EAL" evidence="2">
    <location>
        <begin position="303"/>
        <end position="570"/>
    </location>
</feature>
<sequence length="593" mass="62712">MDDVLMDGTRIDREVRSLSELAIGVLSLDGRWVRVDDRLSSALGRPREWLLTNPATAVVQPGDRATAEAELGMVLTGVAGDRSWEARWVTAEGSVRRGMVTVALVRDGQGVPSHAVVVLADVDRRVRVVTELVNAASRDDLTGLLNRAGGYAGVRSWLEQHRAVGVVFCDLDRFKVINDALGHQVGDEVLAAVAGRLAGAAPPGALVARVGGDEFLVAVRDCADDGVLLAAATRLCEVFTDPVSCAGHLLAVGVSAGAVLAAPGADVVMAVRDADVAMYVAKRGRGARVVLYTDAMGAGARRRLQVETALRQALAAHRITVVYQPMVHLDTGRWDGLEVLARWTDPDLGVVNPGEFIAIAKDLGLIRQLAQQVVRLAFTDLAAWYEAGWADGLRCGLNISAGDLADASLVSWIADVAEQHGISPSVLALEVTDNPAPSRGGRGRRPGRSRRAGFTGHPGRLRHRVLPSRPSAGAPRARHQDRPVPRQRTPHTGTTSIPPADGGPGLADAALVTAVVSLANDLDLRLLIEGIETRAQHHQARVAGCRLGQGYLYARPMTGPDVAEHLLASAPTCRAPPPGPARDPCGVTPRPTT</sequence>
<dbReference type="Gene3D" id="3.30.70.270">
    <property type="match status" value="1"/>
</dbReference>
<evidence type="ECO:0000256" key="1">
    <source>
        <dbReference type="SAM" id="MobiDB-lite"/>
    </source>
</evidence>
<reference evidence="4" key="1">
    <citation type="submission" date="2022-10" db="EMBL/GenBank/DDBJ databases">
        <title>Rhodococcus sp.75.</title>
        <authorList>
            <person name="Sun M."/>
        </authorList>
    </citation>
    <scope>NUCLEOTIDE SEQUENCE</scope>
    <source>
        <strain evidence="4">75</strain>
    </source>
</reference>
<dbReference type="EMBL" id="CP110615">
    <property type="protein sequence ID" value="UZJ24150.1"/>
    <property type="molecule type" value="Genomic_DNA"/>
</dbReference>
<dbReference type="CDD" id="cd00130">
    <property type="entry name" value="PAS"/>
    <property type="match status" value="1"/>
</dbReference>
<accession>A0ABY6NXL9</accession>
<dbReference type="PROSITE" id="PS50887">
    <property type="entry name" value="GGDEF"/>
    <property type="match status" value="1"/>
</dbReference>
<dbReference type="InterPro" id="IPR043128">
    <property type="entry name" value="Rev_trsase/Diguanyl_cyclase"/>
</dbReference>
<protein>
    <submittedName>
        <fullName evidence="4">EAL domain-containing protein</fullName>
    </submittedName>
</protein>
<dbReference type="Pfam" id="PF00990">
    <property type="entry name" value="GGDEF"/>
    <property type="match status" value="1"/>
</dbReference>
<proteinExistence type="predicted"/>
<dbReference type="InterPro" id="IPR000160">
    <property type="entry name" value="GGDEF_dom"/>
</dbReference>
<dbReference type="Pfam" id="PF00563">
    <property type="entry name" value="EAL"/>
    <property type="match status" value="2"/>
</dbReference>
<dbReference type="Proteomes" id="UP001164965">
    <property type="component" value="Chromosome"/>
</dbReference>
<gene>
    <name evidence="4" type="ORF">RHODO2019_13425</name>
</gene>
<dbReference type="PROSITE" id="PS50883">
    <property type="entry name" value="EAL"/>
    <property type="match status" value="1"/>
</dbReference>
<evidence type="ECO:0000259" key="3">
    <source>
        <dbReference type="PROSITE" id="PS50887"/>
    </source>
</evidence>
<dbReference type="SUPFAM" id="SSF55073">
    <property type="entry name" value="Nucleotide cyclase"/>
    <property type="match status" value="1"/>
</dbReference>
<dbReference type="Gene3D" id="3.30.450.20">
    <property type="entry name" value="PAS domain"/>
    <property type="match status" value="1"/>
</dbReference>
<dbReference type="InterPro" id="IPR035919">
    <property type="entry name" value="EAL_sf"/>
</dbReference>
<dbReference type="CDD" id="cd01948">
    <property type="entry name" value="EAL"/>
    <property type="match status" value="1"/>
</dbReference>
<feature type="region of interest" description="Disordered" evidence="1">
    <location>
        <begin position="429"/>
        <end position="504"/>
    </location>
</feature>
<dbReference type="NCBIfam" id="TIGR00254">
    <property type="entry name" value="GGDEF"/>
    <property type="match status" value="1"/>
</dbReference>
<dbReference type="Gene3D" id="3.20.20.450">
    <property type="entry name" value="EAL domain"/>
    <property type="match status" value="2"/>
</dbReference>
<feature type="region of interest" description="Disordered" evidence="1">
    <location>
        <begin position="570"/>
        <end position="593"/>
    </location>
</feature>
<dbReference type="PANTHER" id="PTHR44757">
    <property type="entry name" value="DIGUANYLATE CYCLASE DGCP"/>
    <property type="match status" value="1"/>
</dbReference>
<evidence type="ECO:0000259" key="2">
    <source>
        <dbReference type="PROSITE" id="PS50883"/>
    </source>
</evidence>
<dbReference type="InterPro" id="IPR029787">
    <property type="entry name" value="Nucleotide_cyclase"/>
</dbReference>
<feature type="compositionally biased region" description="Basic residues" evidence="1">
    <location>
        <begin position="441"/>
        <end position="451"/>
    </location>
</feature>
<dbReference type="InterPro" id="IPR000014">
    <property type="entry name" value="PAS"/>
</dbReference>
<evidence type="ECO:0000313" key="4">
    <source>
        <dbReference type="EMBL" id="UZJ24150.1"/>
    </source>
</evidence>
<dbReference type="SUPFAM" id="SSF55785">
    <property type="entry name" value="PYP-like sensor domain (PAS domain)"/>
    <property type="match status" value="1"/>
</dbReference>
<keyword evidence="5" id="KW-1185">Reference proteome</keyword>
<dbReference type="CDD" id="cd01949">
    <property type="entry name" value="GGDEF"/>
    <property type="match status" value="1"/>
</dbReference>
<dbReference type="PANTHER" id="PTHR44757:SF2">
    <property type="entry name" value="BIOFILM ARCHITECTURE MAINTENANCE PROTEIN MBAA"/>
    <property type="match status" value="1"/>
</dbReference>
<dbReference type="SUPFAM" id="SSF141868">
    <property type="entry name" value="EAL domain-like"/>
    <property type="match status" value="2"/>
</dbReference>
<dbReference type="SMART" id="SM00267">
    <property type="entry name" value="GGDEF"/>
    <property type="match status" value="1"/>
</dbReference>
<dbReference type="InterPro" id="IPR052155">
    <property type="entry name" value="Biofilm_reg_signaling"/>
</dbReference>
<dbReference type="InterPro" id="IPR001633">
    <property type="entry name" value="EAL_dom"/>
</dbReference>
<evidence type="ECO:0000313" key="5">
    <source>
        <dbReference type="Proteomes" id="UP001164965"/>
    </source>
</evidence>
<dbReference type="InterPro" id="IPR035965">
    <property type="entry name" value="PAS-like_dom_sf"/>
</dbReference>
<feature type="domain" description="GGDEF" evidence="3">
    <location>
        <begin position="162"/>
        <end position="295"/>
    </location>
</feature>
<name>A0ABY6NXL9_9NOCA</name>
<dbReference type="SMART" id="SM00052">
    <property type="entry name" value="EAL"/>
    <property type="match status" value="1"/>
</dbReference>
<organism evidence="4 5">
    <name type="scientific">Rhodococcus antarcticus</name>
    <dbReference type="NCBI Taxonomy" id="2987751"/>
    <lineage>
        <taxon>Bacteria</taxon>
        <taxon>Bacillati</taxon>
        <taxon>Actinomycetota</taxon>
        <taxon>Actinomycetes</taxon>
        <taxon>Mycobacteriales</taxon>
        <taxon>Nocardiaceae</taxon>
        <taxon>Rhodococcus</taxon>
    </lineage>
</organism>